<gene>
    <name evidence="2" type="ORF">ACFSJF_05695</name>
</gene>
<evidence type="ECO:0008006" key="4">
    <source>
        <dbReference type="Google" id="ProtNLM"/>
    </source>
</evidence>
<dbReference type="RefSeq" id="WP_377555810.1">
    <property type="nucleotide sequence ID" value="NZ_JBHUMI010000011.1"/>
</dbReference>
<feature type="transmembrane region" description="Helical" evidence="1">
    <location>
        <begin position="6"/>
        <end position="22"/>
    </location>
</feature>
<sequence>MIAFFISIIILAILVTFWLFFISKKQSIKQVPVKKVDISFKNVNGNYIATGNKNEFIVKKDDRFEFLVKDGEIIACKDNSRHSQFIYYKEA</sequence>
<keyword evidence="1" id="KW-0812">Transmembrane</keyword>
<keyword evidence="1" id="KW-0472">Membrane</keyword>
<dbReference type="EMBL" id="JBHUHQ010000011">
    <property type="protein sequence ID" value="MFD2043756.1"/>
    <property type="molecule type" value="Genomic_DNA"/>
</dbReference>
<keyword evidence="3" id="KW-1185">Reference proteome</keyword>
<name>A0ABW4VYC8_9BACI</name>
<reference evidence="3" key="1">
    <citation type="journal article" date="2019" name="Int. J. Syst. Evol. Microbiol.">
        <title>The Global Catalogue of Microorganisms (GCM) 10K type strain sequencing project: providing services to taxonomists for standard genome sequencing and annotation.</title>
        <authorList>
            <consortium name="The Broad Institute Genomics Platform"/>
            <consortium name="The Broad Institute Genome Sequencing Center for Infectious Disease"/>
            <person name="Wu L."/>
            <person name="Ma J."/>
        </authorList>
    </citation>
    <scope>NUCLEOTIDE SEQUENCE [LARGE SCALE GENOMIC DNA]</scope>
    <source>
        <strain evidence="3">R28</strain>
    </source>
</reference>
<evidence type="ECO:0000256" key="1">
    <source>
        <dbReference type="SAM" id="Phobius"/>
    </source>
</evidence>
<proteinExistence type="predicted"/>
<keyword evidence="1" id="KW-1133">Transmembrane helix</keyword>
<comment type="caution">
    <text evidence="2">The sequence shown here is derived from an EMBL/GenBank/DDBJ whole genome shotgun (WGS) entry which is preliminary data.</text>
</comment>
<dbReference type="Proteomes" id="UP001597383">
    <property type="component" value="Unassembled WGS sequence"/>
</dbReference>
<evidence type="ECO:0000313" key="3">
    <source>
        <dbReference type="Proteomes" id="UP001597383"/>
    </source>
</evidence>
<evidence type="ECO:0000313" key="2">
    <source>
        <dbReference type="EMBL" id="MFD2043756.1"/>
    </source>
</evidence>
<accession>A0ABW4VYC8</accession>
<protein>
    <recommendedName>
        <fullName evidence="4">DUF2500 family protein</fullName>
    </recommendedName>
</protein>
<organism evidence="2 3">
    <name type="scientific">Ornithinibacillus salinisoli</name>
    <dbReference type="NCBI Taxonomy" id="1848459"/>
    <lineage>
        <taxon>Bacteria</taxon>
        <taxon>Bacillati</taxon>
        <taxon>Bacillota</taxon>
        <taxon>Bacilli</taxon>
        <taxon>Bacillales</taxon>
        <taxon>Bacillaceae</taxon>
        <taxon>Ornithinibacillus</taxon>
    </lineage>
</organism>